<sequence>MTNDTNRRRALEDVNRRLKTVMVDVTVDTQQPKEVAATPGESQGTTQPQPPLNRRLAFVRRRTIGTGMTCWPPEAQLASSAPAREPGPWTRLGSA</sequence>
<evidence type="ECO:0000256" key="1">
    <source>
        <dbReference type="SAM" id="MobiDB-lite"/>
    </source>
</evidence>
<proteinExistence type="predicted"/>
<dbReference type="EMBL" id="CP158298">
    <property type="protein sequence ID" value="XBV84003.1"/>
    <property type="molecule type" value="Genomic_DNA"/>
</dbReference>
<protein>
    <submittedName>
        <fullName evidence="2">Uncharacterized protein</fullName>
    </submittedName>
</protein>
<feature type="region of interest" description="Disordered" evidence="1">
    <location>
        <begin position="69"/>
        <end position="95"/>
    </location>
</feature>
<dbReference type="RefSeq" id="WP_350241940.1">
    <property type="nucleotide sequence ID" value="NZ_CP158298.1"/>
</dbReference>
<geneLocation type="plasmid" evidence="2">
    <name>pDson03</name>
</geneLocation>
<dbReference type="KEGG" id="dsc:ABOD76_04740"/>
<gene>
    <name evidence="2" type="ORF">ABOD76_04740</name>
</gene>
<keyword evidence="2" id="KW-0614">Plasmid</keyword>
<accession>A0AAU7U6M7</accession>
<reference evidence="2" key="1">
    <citation type="submission" date="2024-06" db="EMBL/GenBank/DDBJ databases">
        <title>Draft Genome Sequence of Deinococcus sonorensis Type Strain KR-87, a Biofilm Producing Representative of the Genus Deinococcus.</title>
        <authorList>
            <person name="Boren L.S."/>
            <person name="Grosso R.A."/>
            <person name="Hugenberg-Cox A.N."/>
            <person name="Hill J.T.E."/>
            <person name="Albert C.M."/>
            <person name="Tuohy J.M."/>
        </authorList>
    </citation>
    <scope>NUCLEOTIDE SEQUENCE</scope>
    <source>
        <strain evidence="2">KR-87</strain>
        <plasmid evidence="2">pDson03</plasmid>
    </source>
</reference>
<name>A0AAU7U6M7_9DEIO</name>
<dbReference type="AlphaFoldDB" id="A0AAU7U6M7"/>
<feature type="region of interest" description="Disordered" evidence="1">
    <location>
        <begin position="29"/>
        <end position="53"/>
    </location>
</feature>
<organism evidence="2">
    <name type="scientific">Deinococcus sonorensis KR-87</name>
    <dbReference type="NCBI Taxonomy" id="694439"/>
    <lineage>
        <taxon>Bacteria</taxon>
        <taxon>Thermotogati</taxon>
        <taxon>Deinococcota</taxon>
        <taxon>Deinococci</taxon>
        <taxon>Deinococcales</taxon>
        <taxon>Deinococcaceae</taxon>
        <taxon>Deinococcus</taxon>
    </lineage>
</organism>
<evidence type="ECO:0000313" key="2">
    <source>
        <dbReference type="EMBL" id="XBV84003.1"/>
    </source>
</evidence>